<reference evidence="4" key="1">
    <citation type="journal article" date="2012" name="Appl. Microbiol. Biotechnol.">
        <title>The complete genome sequence of Pantoea ananatis AJ13355, an organism with great biotechnological potential.</title>
        <authorList>
            <person name="Hara Y."/>
            <person name="Kadotani N."/>
            <person name="Izui H."/>
            <person name="Katashkina J.I."/>
            <person name="Kuvaeva T.M."/>
            <person name="Andreeva I.G."/>
            <person name="Golubeva L.I."/>
            <person name="Malko D.B."/>
            <person name="Makeev V.J."/>
            <person name="Mashko S.V."/>
            <person name="Kozlov Y.I."/>
        </authorList>
    </citation>
    <scope>NUCLEOTIDE SEQUENCE [LARGE SCALE GENOMIC DNA]</scope>
    <source>
        <strain evidence="4">AJ13355</strain>
    </source>
</reference>
<dbReference type="PANTHER" id="PTHR39569">
    <property type="entry name" value="INORGANIC TRIPHOSPHATASE"/>
    <property type="match status" value="1"/>
</dbReference>
<dbReference type="PROSITE" id="PS51707">
    <property type="entry name" value="CYTH"/>
    <property type="match status" value="1"/>
</dbReference>
<dbReference type="PATRIC" id="fig|553.3.peg.681"/>
<gene>
    <name evidence="3" type="primary">ygiF</name>
    <name evidence="3" type="ordered locus">PAJ_2626</name>
</gene>
<dbReference type="InterPro" id="IPR007899">
    <property type="entry name" value="CHAD_dom"/>
</dbReference>
<feature type="domain" description="CHAD" evidence="2">
    <location>
        <begin position="218"/>
        <end position="435"/>
    </location>
</feature>
<dbReference type="PROSITE" id="PS51708">
    <property type="entry name" value="CHAD"/>
    <property type="match status" value="1"/>
</dbReference>
<dbReference type="SMART" id="SM01118">
    <property type="entry name" value="CYTH"/>
    <property type="match status" value="1"/>
</dbReference>
<accession>A0A0H3KZT9</accession>
<dbReference type="HOGENOM" id="CLU_040400_0_1_6"/>
<dbReference type="GO" id="GO:0050355">
    <property type="term" value="F:inorganic triphosphate phosphatase activity"/>
    <property type="evidence" value="ECO:0007669"/>
    <property type="project" value="InterPro"/>
</dbReference>
<dbReference type="Gene3D" id="2.40.320.10">
    <property type="entry name" value="Hypothetical Protein Pfu-838710-001"/>
    <property type="match status" value="1"/>
</dbReference>
<dbReference type="RefSeq" id="WP_014594640.1">
    <property type="nucleotide sequence ID" value="NC_017531.2"/>
</dbReference>
<dbReference type="OrthoDB" id="3034217at2"/>
<evidence type="ECO:0000259" key="1">
    <source>
        <dbReference type="PROSITE" id="PS51707"/>
    </source>
</evidence>
<dbReference type="KEGG" id="paj:PAJ_2626"/>
<dbReference type="Proteomes" id="UP000006690">
    <property type="component" value="Chromosome"/>
</dbReference>
<feature type="domain" description="CYTH" evidence="1">
    <location>
        <begin position="2"/>
        <end position="202"/>
    </location>
</feature>
<protein>
    <submittedName>
        <fullName evidence="3">Adenylate cyclase YgiF</fullName>
    </submittedName>
</protein>
<dbReference type="PANTHER" id="PTHR39569:SF1">
    <property type="entry name" value="INORGANIC TRIPHOSPHATASE"/>
    <property type="match status" value="1"/>
</dbReference>
<dbReference type="AlphaFoldDB" id="A0A0H3KZT9"/>
<name>A0A0H3KZT9_PANAA</name>
<sequence length="436" mass="48985">MTIEIELKFIAKPNAAGKLAERLAAFPHQHQAARQLTNIYFETDDNQLRRWNMGLRIRGVDQRYEMTLKTAGKTLGGLHQRGEYNVDLTEPTLDISRLPADIWPEGTDVAALQQRLQPLFSTHFEREIWVVTAGSSEIEIACDQGDVTAGELSEPLSEVELELKGGQRSELLTFAQQLVAVGDLRMGSLSKAARGYQLAKGNPSREVTAFPLLKAGAKATVEEGMTAAMAAGLHHWQYHEEVWLRGNKRAREAVREALDVLRQAFALFGAVVPRKASSELRQKLTTLEETLLNEDVDADSFCFSALSVEAQLALTHWLAEAHWRQWIDEKGQTKLNGSFKRFGDIMLGRINADLKETFSTVHQVNEYQDKATRLDRQLLAVHLLAGAYSPDAVHDWLAPWQQLQRAIREQQHASLDWLTAQAMKQSPFWLTSGSPR</sequence>
<dbReference type="SUPFAM" id="SSF55154">
    <property type="entry name" value="CYTH-like phosphatases"/>
    <property type="match status" value="1"/>
</dbReference>
<dbReference type="GO" id="GO:0046872">
    <property type="term" value="F:metal ion binding"/>
    <property type="evidence" value="ECO:0007669"/>
    <property type="project" value="TreeGrafter"/>
</dbReference>
<evidence type="ECO:0000313" key="4">
    <source>
        <dbReference type="Proteomes" id="UP000006690"/>
    </source>
</evidence>
<proteinExistence type="predicted"/>
<dbReference type="InterPro" id="IPR033469">
    <property type="entry name" value="CYTH-like_dom_sf"/>
</dbReference>
<dbReference type="EMBL" id="AP012032">
    <property type="protein sequence ID" value="BAK12706.1"/>
    <property type="molecule type" value="Genomic_DNA"/>
</dbReference>
<dbReference type="CDD" id="cd07756">
    <property type="entry name" value="CYTH-like_Pase_CHAD"/>
    <property type="match status" value="1"/>
</dbReference>
<evidence type="ECO:0000259" key="2">
    <source>
        <dbReference type="PROSITE" id="PS51708"/>
    </source>
</evidence>
<dbReference type="Pfam" id="PF01928">
    <property type="entry name" value="CYTH"/>
    <property type="match status" value="1"/>
</dbReference>
<evidence type="ECO:0000313" key="3">
    <source>
        <dbReference type="EMBL" id="BAK12706.1"/>
    </source>
</evidence>
<organism evidence="3 4">
    <name type="scientific">Pantoea ananatis (strain AJ13355)</name>
    <dbReference type="NCBI Taxonomy" id="932677"/>
    <lineage>
        <taxon>Bacteria</taxon>
        <taxon>Pseudomonadati</taxon>
        <taxon>Pseudomonadota</taxon>
        <taxon>Gammaproteobacteria</taxon>
        <taxon>Enterobacterales</taxon>
        <taxon>Erwiniaceae</taxon>
        <taxon>Pantoea</taxon>
    </lineage>
</organism>
<dbReference type="InterPro" id="IPR023577">
    <property type="entry name" value="CYTH_domain"/>
</dbReference>
<dbReference type="eggNOG" id="COG3025">
    <property type="taxonomic scope" value="Bacteria"/>
</dbReference>
<dbReference type="InterPro" id="IPR039013">
    <property type="entry name" value="YgiF"/>
</dbReference>
<dbReference type="Pfam" id="PF05235">
    <property type="entry name" value="CHAD"/>
    <property type="match status" value="1"/>
</dbReference>